<dbReference type="InterPro" id="IPR011006">
    <property type="entry name" value="CheY-like_superfamily"/>
</dbReference>
<dbReference type="InterPro" id="IPR050595">
    <property type="entry name" value="Bact_response_regulator"/>
</dbReference>
<evidence type="ECO:0000313" key="4">
    <source>
        <dbReference type="EMBL" id="PJF35732.1"/>
    </source>
</evidence>
<proteinExistence type="predicted"/>
<dbReference type="SUPFAM" id="SSF52172">
    <property type="entry name" value="CheY-like"/>
    <property type="match status" value="1"/>
</dbReference>
<evidence type="ECO:0000259" key="3">
    <source>
        <dbReference type="PROSITE" id="PS50110"/>
    </source>
</evidence>
<comment type="caution">
    <text evidence="4">The sequence shown here is derived from an EMBL/GenBank/DDBJ whole genome shotgun (WGS) entry which is preliminary data.</text>
</comment>
<name>A0A2M8PDV0_9CHLR</name>
<dbReference type="PANTHER" id="PTHR44591">
    <property type="entry name" value="STRESS RESPONSE REGULATOR PROTEIN 1"/>
    <property type="match status" value="1"/>
</dbReference>
<dbReference type="AlphaFoldDB" id="A0A2M8PDV0"/>
<dbReference type="EMBL" id="PGTM01000116">
    <property type="protein sequence ID" value="PJF35732.1"/>
    <property type="molecule type" value="Genomic_DNA"/>
</dbReference>
<dbReference type="Pfam" id="PF00072">
    <property type="entry name" value="Response_reg"/>
    <property type="match status" value="1"/>
</dbReference>
<feature type="modified residue" description="4-aspartylphosphate" evidence="2">
    <location>
        <position position="72"/>
    </location>
</feature>
<keyword evidence="1 2" id="KW-0597">Phosphoprotein</keyword>
<feature type="domain" description="Response regulatory" evidence="3">
    <location>
        <begin position="23"/>
        <end position="137"/>
    </location>
</feature>
<reference evidence="4 5" key="1">
    <citation type="submission" date="2017-11" db="EMBL/GenBank/DDBJ databases">
        <title>Evolution of Phototrophy in the Chloroflexi Phylum Driven by Horizontal Gene Transfer.</title>
        <authorList>
            <person name="Ward L.M."/>
            <person name="Hemp J."/>
            <person name="Shih P.M."/>
            <person name="Mcglynn S.E."/>
            <person name="Fischer W."/>
        </authorList>
    </citation>
    <scope>NUCLEOTIDE SEQUENCE [LARGE SCALE GENOMIC DNA]</scope>
    <source>
        <strain evidence="4">JP3_13</strain>
    </source>
</reference>
<dbReference type="PROSITE" id="PS50110">
    <property type="entry name" value="RESPONSE_REGULATORY"/>
    <property type="match status" value="1"/>
</dbReference>
<dbReference type="GO" id="GO:0000160">
    <property type="term" value="P:phosphorelay signal transduction system"/>
    <property type="evidence" value="ECO:0007669"/>
    <property type="project" value="InterPro"/>
</dbReference>
<evidence type="ECO:0000256" key="1">
    <source>
        <dbReference type="ARBA" id="ARBA00022553"/>
    </source>
</evidence>
<sequence length="139" mass="15607">MSANHKPAQQQNCQLDSKSCPRKVLIAEDNLDLRNIFSRVFAHHNFQVEVACDGIEAINQLAENCPDVLILDINMPHLNGLEVLTHIRQTPYLRTLKVIIVTGNSVAINHPDAQQADLLLVKPISVNELITMVQRLIEQ</sequence>
<gene>
    <name evidence="4" type="ORF">CUN49_09040</name>
</gene>
<evidence type="ECO:0000313" key="5">
    <source>
        <dbReference type="Proteomes" id="UP000229681"/>
    </source>
</evidence>
<protein>
    <recommendedName>
        <fullName evidence="3">Response regulatory domain-containing protein</fullName>
    </recommendedName>
</protein>
<dbReference type="Gene3D" id="3.40.50.2300">
    <property type="match status" value="1"/>
</dbReference>
<dbReference type="SMART" id="SM00448">
    <property type="entry name" value="REC"/>
    <property type="match status" value="1"/>
</dbReference>
<accession>A0A2M8PDV0</accession>
<organism evidence="4 5">
    <name type="scientific">Candidatus Thermofonsia Clade 1 bacterium</name>
    <dbReference type="NCBI Taxonomy" id="2364210"/>
    <lineage>
        <taxon>Bacteria</taxon>
        <taxon>Bacillati</taxon>
        <taxon>Chloroflexota</taxon>
        <taxon>Candidatus Thermofontia</taxon>
        <taxon>Candidatus Thermofonsia Clade 1</taxon>
    </lineage>
</organism>
<dbReference type="PANTHER" id="PTHR44591:SF3">
    <property type="entry name" value="RESPONSE REGULATORY DOMAIN-CONTAINING PROTEIN"/>
    <property type="match status" value="1"/>
</dbReference>
<evidence type="ECO:0000256" key="2">
    <source>
        <dbReference type="PROSITE-ProRule" id="PRU00169"/>
    </source>
</evidence>
<dbReference type="Proteomes" id="UP000229681">
    <property type="component" value="Unassembled WGS sequence"/>
</dbReference>
<dbReference type="InterPro" id="IPR001789">
    <property type="entry name" value="Sig_transdc_resp-reg_receiver"/>
</dbReference>